<dbReference type="PANTHER" id="PTHR31616">
    <property type="entry name" value="TREHALASE"/>
    <property type="match status" value="1"/>
</dbReference>
<dbReference type="InterPro" id="IPR011013">
    <property type="entry name" value="Gal_mutarotase_sf_dom"/>
</dbReference>
<dbReference type="EMBL" id="AUZY01006738">
    <property type="protein sequence ID" value="EQD53427.1"/>
    <property type="molecule type" value="Genomic_DNA"/>
</dbReference>
<dbReference type="Gene3D" id="2.70.98.10">
    <property type="match status" value="1"/>
</dbReference>
<organism evidence="3">
    <name type="scientific">mine drainage metagenome</name>
    <dbReference type="NCBI Taxonomy" id="410659"/>
    <lineage>
        <taxon>unclassified sequences</taxon>
        <taxon>metagenomes</taxon>
        <taxon>ecological metagenomes</taxon>
    </lineage>
</organism>
<dbReference type="AlphaFoldDB" id="T1A8T9"/>
<gene>
    <name evidence="3" type="ORF">B1B_10277</name>
</gene>
<dbReference type="SUPFAM" id="SSF74650">
    <property type="entry name" value="Galactose mutarotase-like"/>
    <property type="match status" value="1"/>
</dbReference>
<dbReference type="Pfam" id="PF00723">
    <property type="entry name" value="Glyco_hydro_15"/>
    <property type="match status" value="2"/>
</dbReference>
<dbReference type="InterPro" id="IPR008928">
    <property type="entry name" value="6-hairpin_glycosidase_sf"/>
</dbReference>
<name>T1A8T9_9ZZZZ</name>
<protein>
    <submittedName>
        <fullName evidence="3">Glucan 1,4-alpha-glucosidase</fullName>
    </submittedName>
</protein>
<dbReference type="GO" id="GO:0005975">
    <property type="term" value="P:carbohydrate metabolic process"/>
    <property type="evidence" value="ECO:0007669"/>
    <property type="project" value="InterPro"/>
</dbReference>
<dbReference type="GO" id="GO:0004553">
    <property type="term" value="F:hydrolase activity, hydrolyzing O-glycosyl compounds"/>
    <property type="evidence" value="ECO:0007669"/>
    <property type="project" value="TreeGrafter"/>
</dbReference>
<dbReference type="CDD" id="cd07430">
    <property type="entry name" value="GH15_N"/>
    <property type="match status" value="1"/>
</dbReference>
<evidence type="ECO:0000259" key="2">
    <source>
        <dbReference type="Pfam" id="PF09137"/>
    </source>
</evidence>
<accession>T1A8T9</accession>
<reference evidence="3" key="2">
    <citation type="journal article" date="2014" name="ISME J.">
        <title>Microbial stratification in low pH oxic and suboxic macroscopic growths along an acid mine drainage.</title>
        <authorList>
            <person name="Mendez-Garcia C."/>
            <person name="Mesa V."/>
            <person name="Sprenger R.R."/>
            <person name="Richter M."/>
            <person name="Diez M.S."/>
            <person name="Solano J."/>
            <person name="Bargiela R."/>
            <person name="Golyshina O.V."/>
            <person name="Manteca A."/>
            <person name="Ramos J.L."/>
            <person name="Gallego J.R."/>
            <person name="Llorente I."/>
            <person name="Martins Dos Santos V.A."/>
            <person name="Jensen O.N."/>
            <person name="Pelaez A.I."/>
            <person name="Sanchez J."/>
            <person name="Ferrer M."/>
        </authorList>
    </citation>
    <scope>NUCLEOTIDE SEQUENCE</scope>
</reference>
<dbReference type="PANTHER" id="PTHR31616:SF0">
    <property type="entry name" value="GLUCAN 1,4-ALPHA-GLUCOSIDASE"/>
    <property type="match status" value="1"/>
</dbReference>
<sequence>MGTAYSADSRIWFTLHQGVVSEIYSPYIDRPQVRDIQLLVSDGKRFLHEERRDLTVLTERYSPHGLGYRITSCDPEGRYRIEKELIAAPHQPCLLQRTRLEVRPELARELQLYVLCHPHLQGGGWENNAYIIEAAGRELLAAEKNGMWLIIGASSPFRRLSCGYAGRSDGWTDLAGNLRMDWEFDQAERGHVALTAEIDLAAGTEFTLGLALGEGLQHALSALFQALGMPFEARRKRFIEQWQYGCTPILPLDKVSQDGGKLYCGSYGLLMAHEDKTFAGAFIASLSIPWGESRGDEDVGGYHLVWTRDMVNTVTGLLAAGNTSTPLRALVYLAVSQRPDGGFPQNFWLNGEPHWHGIQLDQVSLPILLAWRLKQRGGLGDFDPYPMVRRAAAYLIEHGPVTQQERWEEAGGFSPSTLAAHIAALICAACFGREHGEAEIARYLEEYADFLEAHVEKWTVTTEGTLHPEIKRHYIRILPAGVDAACPDEDPNCGLLTLANRPPGSPWQFPAKDIVDAGFLELVRYGIRRPDDALVVDSLRVVDHVLRVETPFGPSWRRYNHDGYGQRADGGPYQGWGQGRAWPLLTGERAHYELAAGHNVEKLVGALEAFASGTGLLPEQVWDEADRAEHGLRLGRPTGAAMPLMWAHAEYVKLLRSVYDGSIFDLVPPVADRYLTAGRRAPSTLEIWKFNRQVPVIKGGHSLRVQAGAPFRLRRTHDEWQTVHDEQSIQTGLPVHHVDIPVAADQRAPLRFTFYWPESDKWEGRDFEVAIQAR</sequence>
<dbReference type="GO" id="GO:0030246">
    <property type="term" value="F:carbohydrate binding"/>
    <property type="evidence" value="ECO:0007669"/>
    <property type="project" value="InterPro"/>
</dbReference>
<dbReference type="Gene3D" id="1.50.10.10">
    <property type="match status" value="1"/>
</dbReference>
<dbReference type="SUPFAM" id="SSF48208">
    <property type="entry name" value="Six-hairpin glycosidases"/>
    <property type="match status" value="1"/>
</dbReference>
<reference evidence="3" key="1">
    <citation type="submission" date="2013-08" db="EMBL/GenBank/DDBJ databases">
        <authorList>
            <person name="Mendez C."/>
            <person name="Richter M."/>
            <person name="Ferrer M."/>
            <person name="Sanchez J."/>
        </authorList>
    </citation>
    <scope>NUCLEOTIDE SEQUENCE</scope>
</reference>
<evidence type="ECO:0000313" key="3">
    <source>
        <dbReference type="EMBL" id="EQD53427.1"/>
    </source>
</evidence>
<dbReference type="InterPro" id="IPR012341">
    <property type="entry name" value="6hp_glycosidase-like_sf"/>
</dbReference>
<dbReference type="InterPro" id="IPR015220">
    <property type="entry name" value="Glucodextranase_N"/>
</dbReference>
<evidence type="ECO:0000259" key="1">
    <source>
        <dbReference type="Pfam" id="PF00723"/>
    </source>
</evidence>
<feature type="domain" description="GH15-like" evidence="1">
    <location>
        <begin position="261"/>
        <end position="322"/>
    </location>
</feature>
<feature type="domain" description="Glucodextranase N-terminal" evidence="2">
    <location>
        <begin position="1"/>
        <end position="243"/>
    </location>
</feature>
<comment type="caution">
    <text evidence="3">The sequence shown here is derived from an EMBL/GenBank/DDBJ whole genome shotgun (WGS) entry which is preliminary data.</text>
</comment>
<dbReference type="InterPro" id="IPR014718">
    <property type="entry name" value="GH-type_carb-bd"/>
</dbReference>
<dbReference type="Pfam" id="PF09137">
    <property type="entry name" value="Glucodextran_N"/>
    <property type="match status" value="1"/>
</dbReference>
<proteinExistence type="predicted"/>
<feature type="domain" description="GH15-like" evidence="1">
    <location>
        <begin position="350"/>
        <end position="654"/>
    </location>
</feature>
<dbReference type="InterPro" id="IPR011613">
    <property type="entry name" value="GH15-like"/>
</dbReference>